<dbReference type="PANTHER" id="PTHR11972:SF153">
    <property type="entry name" value="SUPEROXIDE-GENERATING NADPH OXIDASE HEAVY CHAIN SUBUNIT A"/>
    <property type="match status" value="1"/>
</dbReference>
<dbReference type="InterPro" id="IPR017927">
    <property type="entry name" value="FAD-bd_FR_type"/>
</dbReference>
<dbReference type="InterPro" id="IPR017938">
    <property type="entry name" value="Riboflavin_synthase-like_b-brl"/>
</dbReference>
<name>A0AAE0G8Y4_9CHLO</name>
<keyword evidence="1" id="KW-0560">Oxidoreductase</keyword>
<dbReference type="PANTHER" id="PTHR11972">
    <property type="entry name" value="NADPH OXIDASE"/>
    <property type="match status" value="1"/>
</dbReference>
<dbReference type="Pfam" id="PF08022">
    <property type="entry name" value="FAD_binding_8"/>
    <property type="match status" value="1"/>
</dbReference>
<evidence type="ECO:0000256" key="2">
    <source>
        <dbReference type="SAM" id="MobiDB-lite"/>
    </source>
</evidence>
<dbReference type="Gene3D" id="3.40.50.80">
    <property type="entry name" value="Nucleotide-binding domain of ferredoxin-NADP reductase (FNR) module"/>
    <property type="match status" value="1"/>
</dbReference>
<evidence type="ECO:0000256" key="1">
    <source>
        <dbReference type="ARBA" id="ARBA00023002"/>
    </source>
</evidence>
<evidence type="ECO:0000259" key="4">
    <source>
        <dbReference type="PROSITE" id="PS50222"/>
    </source>
</evidence>
<dbReference type="PROSITE" id="PS51384">
    <property type="entry name" value="FAD_FR"/>
    <property type="match status" value="1"/>
</dbReference>
<feature type="transmembrane region" description="Helical" evidence="3">
    <location>
        <begin position="99"/>
        <end position="119"/>
    </location>
</feature>
<feature type="compositionally biased region" description="Basic and acidic residues" evidence="2">
    <location>
        <begin position="1"/>
        <end position="13"/>
    </location>
</feature>
<dbReference type="SUPFAM" id="SSF63380">
    <property type="entry name" value="Riboflavin synthase domain-like"/>
    <property type="match status" value="1"/>
</dbReference>
<dbReference type="GO" id="GO:0005886">
    <property type="term" value="C:plasma membrane"/>
    <property type="evidence" value="ECO:0007669"/>
    <property type="project" value="TreeGrafter"/>
</dbReference>
<dbReference type="PROSITE" id="PS50222">
    <property type="entry name" value="EF_HAND_2"/>
    <property type="match status" value="1"/>
</dbReference>
<keyword evidence="7" id="KW-1185">Reference proteome</keyword>
<protein>
    <submittedName>
        <fullName evidence="6">Uncharacterized protein</fullName>
    </submittedName>
</protein>
<accession>A0AAE0G8Y4</accession>
<dbReference type="InterPro" id="IPR002048">
    <property type="entry name" value="EF_hand_dom"/>
</dbReference>
<keyword evidence="3" id="KW-0812">Transmembrane</keyword>
<dbReference type="EMBL" id="LGRX02008293">
    <property type="protein sequence ID" value="KAK3273731.1"/>
    <property type="molecule type" value="Genomic_DNA"/>
</dbReference>
<comment type="caution">
    <text evidence="6">The sequence shown here is derived from an EMBL/GenBank/DDBJ whole genome shotgun (WGS) entry which is preliminary data.</text>
</comment>
<keyword evidence="3" id="KW-1133">Transmembrane helix</keyword>
<dbReference type="GO" id="GO:0016491">
    <property type="term" value="F:oxidoreductase activity"/>
    <property type="evidence" value="ECO:0007669"/>
    <property type="project" value="UniProtKB-KW"/>
</dbReference>
<dbReference type="InterPro" id="IPR018247">
    <property type="entry name" value="EF_Hand_1_Ca_BS"/>
</dbReference>
<dbReference type="PROSITE" id="PS00018">
    <property type="entry name" value="EF_HAND_1"/>
    <property type="match status" value="1"/>
</dbReference>
<evidence type="ECO:0000259" key="5">
    <source>
        <dbReference type="PROSITE" id="PS51384"/>
    </source>
</evidence>
<evidence type="ECO:0000256" key="3">
    <source>
        <dbReference type="SAM" id="Phobius"/>
    </source>
</evidence>
<feature type="compositionally biased region" description="Polar residues" evidence="2">
    <location>
        <begin position="31"/>
        <end position="51"/>
    </location>
</feature>
<dbReference type="GO" id="GO:0005509">
    <property type="term" value="F:calcium ion binding"/>
    <property type="evidence" value="ECO:0007669"/>
    <property type="project" value="InterPro"/>
</dbReference>
<dbReference type="InterPro" id="IPR039261">
    <property type="entry name" value="FNR_nucleotide-bd"/>
</dbReference>
<feature type="domain" description="FAD-binding FR-type" evidence="5">
    <location>
        <begin position="320"/>
        <end position="421"/>
    </location>
</feature>
<proteinExistence type="predicted"/>
<dbReference type="InterPro" id="IPR013112">
    <property type="entry name" value="FAD-bd_8"/>
</dbReference>
<dbReference type="SUPFAM" id="SSF52343">
    <property type="entry name" value="Ferredoxin reductase-like, C-terminal NADP-linked domain"/>
    <property type="match status" value="1"/>
</dbReference>
<reference evidence="6 7" key="1">
    <citation type="journal article" date="2015" name="Genome Biol. Evol.">
        <title>Comparative Genomics of a Bacterivorous Green Alga Reveals Evolutionary Causalities and Consequences of Phago-Mixotrophic Mode of Nutrition.</title>
        <authorList>
            <person name="Burns J.A."/>
            <person name="Paasch A."/>
            <person name="Narechania A."/>
            <person name="Kim E."/>
        </authorList>
    </citation>
    <scope>NUCLEOTIDE SEQUENCE [LARGE SCALE GENOMIC DNA]</scope>
    <source>
        <strain evidence="6 7">PLY_AMNH</strain>
    </source>
</reference>
<organism evidence="6 7">
    <name type="scientific">Cymbomonas tetramitiformis</name>
    <dbReference type="NCBI Taxonomy" id="36881"/>
    <lineage>
        <taxon>Eukaryota</taxon>
        <taxon>Viridiplantae</taxon>
        <taxon>Chlorophyta</taxon>
        <taxon>Pyramimonadophyceae</taxon>
        <taxon>Pyramimonadales</taxon>
        <taxon>Pyramimonadaceae</taxon>
        <taxon>Cymbomonas</taxon>
    </lineage>
</organism>
<gene>
    <name evidence="6" type="ORF">CYMTET_18044</name>
</gene>
<evidence type="ECO:0000313" key="6">
    <source>
        <dbReference type="EMBL" id="KAK3273731.1"/>
    </source>
</evidence>
<feature type="domain" description="EF-hand" evidence="4">
    <location>
        <begin position="641"/>
        <end position="676"/>
    </location>
</feature>
<feature type="transmembrane region" description="Helical" evidence="3">
    <location>
        <begin position="248"/>
        <end position="266"/>
    </location>
</feature>
<dbReference type="AlphaFoldDB" id="A0AAE0G8Y4"/>
<evidence type="ECO:0000313" key="7">
    <source>
        <dbReference type="Proteomes" id="UP001190700"/>
    </source>
</evidence>
<sequence length="751" mass="84027">MVCMRRDKEKQEKQIGSAADMEIADQKRMESSTTKRVSHTQVHPEPSSESASPVGAKPAENRKTSSNSRISERRVSGFWTRKKRVLKSKALKTGREKRGFAAILVLCMCTLCWAVASTFSENGANSGPDGSECTDQPTEGYFCICPRETVCATEWHEVIFLVLSRCSAYFDYPLYILLFLTKCHNLRGALYRTRLSEWLPLEDMHHLHTFAGAVVSVEVVWHSFWHLLRWGVAGDISFVWSHVTGRSGLVSLLLTPLIAWPMMFRRARRSIPFGYRKALHYLSVVWGISICFHAPKMHIAYIMGCAVGCYVLDWTVGYFMAIHFCPSLQMTRLGATAVEIAFEHPPGFINRGGGYVYICLPWLARSEWHAFSLYKHPTKKNCSSVCIARLGDWTKDLHAALARPGAHPGWIYGPFPSPFSGATSRPNLMAVASGIGVTPTLGTISQLAETHKVNVVWMCRDHDLIEYFMRSVQFDDDAWSIIFYTGKIPLLLDEDHFLRNPRLLIIEGRPALREDILSIMAAVESDSLLPKTLLDRAATMSHKIFGRSIAEHLRVVLERATTTYSIDDLYDLGMEYSFEGSRSAGASGLDGIVPLQNKGAAEIDGEQRLAHLCAEGVTIQGFECLVNELEKVSGIRSRIEVHKSAMLAIFEQLDKNSNGALEFVEFEAAVNTLKGVVQDKEANSHEVDSPKESEKKPSVARMVMQKQQEAGLNYFKDWGIMYCGGAAPVVATLKQMHHDLGVSVKIESFDW</sequence>
<dbReference type="CDD" id="cd06186">
    <property type="entry name" value="NOX_Duox_like_FAD_NADP"/>
    <property type="match status" value="1"/>
</dbReference>
<feature type="transmembrane region" description="Helical" evidence="3">
    <location>
        <begin position="301"/>
        <end position="322"/>
    </location>
</feature>
<feature type="region of interest" description="Disordered" evidence="2">
    <location>
        <begin position="1"/>
        <end position="72"/>
    </location>
</feature>
<keyword evidence="3" id="KW-0472">Membrane</keyword>
<dbReference type="Proteomes" id="UP001190700">
    <property type="component" value="Unassembled WGS sequence"/>
</dbReference>
<dbReference type="InterPro" id="IPR050369">
    <property type="entry name" value="RBOH/FRE"/>
</dbReference>